<dbReference type="Gene3D" id="2.60.40.1120">
    <property type="entry name" value="Carboxypeptidase-like, regulatory domain"/>
    <property type="match status" value="1"/>
</dbReference>
<dbReference type="RefSeq" id="WP_311332393.1">
    <property type="nucleotide sequence ID" value="NZ_JAVRHZ010000002.1"/>
</dbReference>
<dbReference type="InterPro" id="IPR039426">
    <property type="entry name" value="TonB-dep_rcpt-like"/>
</dbReference>
<accession>A0ABU2YB72</accession>
<feature type="domain" description="TonB-dependent transporter Oar-like beta-barrel" evidence="8">
    <location>
        <begin position="242"/>
        <end position="317"/>
    </location>
</feature>
<gene>
    <name evidence="9" type="ORF">RM538_05470</name>
</gene>
<dbReference type="SUPFAM" id="SSF49464">
    <property type="entry name" value="Carboxypeptidase regulatory domain-like"/>
    <property type="match status" value="1"/>
</dbReference>
<feature type="domain" description="TonB-dependent transporter Oar-like beta-barrel" evidence="8">
    <location>
        <begin position="351"/>
        <end position="1034"/>
    </location>
</feature>
<dbReference type="Gene3D" id="2.40.170.20">
    <property type="entry name" value="TonB-dependent receptor, beta-barrel domain"/>
    <property type="match status" value="1"/>
</dbReference>
<dbReference type="Gene3D" id="2.170.130.10">
    <property type="entry name" value="TonB-dependent receptor, plug domain"/>
    <property type="match status" value="1"/>
</dbReference>
<sequence>MRKFLLLISFLMLAVTASFAQGVTTSSINGKVVDGNGEPLPGSNVVAIHTPSGTSYGAITDFDGFYRILNMRVGGPYTITYTYVGFEDVVKNDIYLQLGNAEKIDIPMNESASELEEVVITAVRGGVFDSGKTGAETNVSSREIATLPSVSRGLGDFVRKTPQALVAENGSISLAGQNNRYNAIYLDGTVNNDVFGLAASGTNGGQTGVNPLSIDAIESFQINLSPFDVRQSGFSGGAINAITRSGTNKTEGSAYFFFRNQDLAGKTPGAIETDTREKLADFSAQLYGARIGGAIVEDKLFYFVNYERQDEETPQPFNFSEYRGDSSLEDINALRQGLINTFGYDPGDFANNIATLTSDKLAVRLDWNVDDKNTITAKHNYVKAEQESPNSSSSSSINFFNRGIFFPSTTNSTSLEWSTSNGSNLANNLIIGYTTVVDDRDPLGSPFPSVTIRDGDGSFFLGAEPFSTANILEQDVFTVTNNFSVFSGAHSLTFGGNFEYTDVRNVFFGQNFGNYTFNSLADFNTYLDGTQGNEVPVEDYAYGYSLIGGLGDESQGAAEFNYSQLGFYVQDDIDFTDDLKVSLGLRVDVPFFEDGLANDDFNNRTIPLLESFGKDLQGARAGKAINSKAHIAPRVGFNWDVNGEKKTQVRGGIGVFTSRVPLVWPGGAYSNNGVSQGFAADFLLDGDVFFNPDPTNQPVPDGQEVGSGSVGGNVDLFAADFKLPQTMKYNIAVDQKLPLWGLVASADFLYNDVITNVFYENLNVKGPVGTLNGADNRPFYNRSDEIDDTYGRIILGSNTGLGYSYNATVSLTKPFSNGFSGQVAYTYGEGEFVFEGTSSQNSSQWRNRITVNGKNADPIATNSQFATGHRLSANALYEIDWNDNIKTTFGVFYNGQEGNPYSFTYNEGTDLLNDDSRDNALIYVPANQSEITLVPLEKNGVIISPQEQWEALNQFIEGNEYLRGRRGKYAEVNGDRGPWNHIIDLKFLQDFSLNVGENKHTFQASLDIFNFTNLLNKDWGTRKFISSQIGLLTTESGGPDPEFTFDPDFLERGIEDIDDSGIQSSRWQIQVGLRYLFN</sequence>
<keyword evidence="5" id="KW-0472">Membrane</keyword>
<dbReference type="EMBL" id="JAVRHZ010000002">
    <property type="protein sequence ID" value="MDT0555443.1"/>
    <property type="molecule type" value="Genomic_DNA"/>
</dbReference>
<keyword evidence="3" id="KW-1134">Transmembrane beta strand</keyword>
<organism evidence="9 10">
    <name type="scientific">Patiriisocius hiemis</name>
    <dbReference type="NCBI Taxonomy" id="3075604"/>
    <lineage>
        <taxon>Bacteria</taxon>
        <taxon>Pseudomonadati</taxon>
        <taxon>Bacteroidota</taxon>
        <taxon>Flavobacteriia</taxon>
        <taxon>Flavobacteriales</taxon>
        <taxon>Flavobacteriaceae</taxon>
        <taxon>Patiriisocius</taxon>
    </lineage>
</organism>
<evidence type="ECO:0000256" key="7">
    <source>
        <dbReference type="SAM" id="SignalP"/>
    </source>
</evidence>
<feature type="chain" id="PRO_5045960911" evidence="7">
    <location>
        <begin position="21"/>
        <end position="1078"/>
    </location>
</feature>
<evidence type="ECO:0000313" key="10">
    <source>
        <dbReference type="Proteomes" id="UP001254488"/>
    </source>
</evidence>
<dbReference type="InterPro" id="IPR037066">
    <property type="entry name" value="Plug_dom_sf"/>
</dbReference>
<proteinExistence type="predicted"/>
<reference evidence="9 10" key="1">
    <citation type="submission" date="2023-09" db="EMBL/GenBank/DDBJ databases">
        <authorList>
            <person name="Rey-Velasco X."/>
        </authorList>
    </citation>
    <scope>NUCLEOTIDE SEQUENCE [LARGE SCALE GENOMIC DNA]</scope>
    <source>
        <strain evidence="9 10">W242</strain>
    </source>
</reference>
<dbReference type="PANTHER" id="PTHR30069:SF46">
    <property type="entry name" value="OAR PROTEIN"/>
    <property type="match status" value="1"/>
</dbReference>
<evidence type="ECO:0000256" key="6">
    <source>
        <dbReference type="ARBA" id="ARBA00023237"/>
    </source>
</evidence>
<evidence type="ECO:0000256" key="5">
    <source>
        <dbReference type="ARBA" id="ARBA00023136"/>
    </source>
</evidence>
<dbReference type="InterPro" id="IPR057601">
    <property type="entry name" value="Oar-like_b-barrel"/>
</dbReference>
<dbReference type="Pfam" id="PF13620">
    <property type="entry name" value="CarboxypepD_reg"/>
    <property type="match status" value="1"/>
</dbReference>
<protein>
    <submittedName>
        <fullName evidence="9">Carboxypeptidase regulatory-like domain-containing protein</fullName>
    </submittedName>
</protein>
<dbReference type="PANTHER" id="PTHR30069">
    <property type="entry name" value="TONB-DEPENDENT OUTER MEMBRANE RECEPTOR"/>
    <property type="match status" value="1"/>
</dbReference>
<name>A0ABU2YB72_9FLAO</name>
<keyword evidence="10" id="KW-1185">Reference proteome</keyword>
<comment type="caution">
    <text evidence="9">The sequence shown here is derived from an EMBL/GenBank/DDBJ whole genome shotgun (WGS) entry which is preliminary data.</text>
</comment>
<evidence type="ECO:0000256" key="1">
    <source>
        <dbReference type="ARBA" id="ARBA00004571"/>
    </source>
</evidence>
<evidence type="ECO:0000256" key="3">
    <source>
        <dbReference type="ARBA" id="ARBA00022452"/>
    </source>
</evidence>
<evidence type="ECO:0000259" key="8">
    <source>
        <dbReference type="Pfam" id="PF25183"/>
    </source>
</evidence>
<dbReference type="InterPro" id="IPR008969">
    <property type="entry name" value="CarboxyPept-like_regulatory"/>
</dbReference>
<keyword evidence="6" id="KW-0998">Cell outer membrane</keyword>
<keyword evidence="4" id="KW-0812">Transmembrane</keyword>
<feature type="signal peptide" evidence="7">
    <location>
        <begin position="1"/>
        <end position="20"/>
    </location>
</feature>
<dbReference type="SUPFAM" id="SSF56935">
    <property type="entry name" value="Porins"/>
    <property type="match status" value="1"/>
</dbReference>
<dbReference type="Pfam" id="PF25183">
    <property type="entry name" value="OMP_b-brl_4"/>
    <property type="match status" value="2"/>
</dbReference>
<dbReference type="InterPro" id="IPR036942">
    <property type="entry name" value="Beta-barrel_TonB_sf"/>
</dbReference>
<evidence type="ECO:0000313" key="9">
    <source>
        <dbReference type="EMBL" id="MDT0555443.1"/>
    </source>
</evidence>
<comment type="subcellular location">
    <subcellularLocation>
        <location evidence="1">Cell outer membrane</location>
        <topology evidence="1">Multi-pass membrane protein</topology>
    </subcellularLocation>
</comment>
<dbReference type="Proteomes" id="UP001254488">
    <property type="component" value="Unassembled WGS sequence"/>
</dbReference>
<evidence type="ECO:0000256" key="4">
    <source>
        <dbReference type="ARBA" id="ARBA00022692"/>
    </source>
</evidence>
<keyword evidence="7" id="KW-0732">Signal</keyword>
<keyword evidence="2" id="KW-0813">Transport</keyword>
<evidence type="ECO:0000256" key="2">
    <source>
        <dbReference type="ARBA" id="ARBA00022448"/>
    </source>
</evidence>